<feature type="region of interest" description="Disordered" evidence="2">
    <location>
        <begin position="397"/>
        <end position="491"/>
    </location>
</feature>
<feature type="compositionally biased region" description="Basic and acidic residues" evidence="2">
    <location>
        <begin position="316"/>
        <end position="325"/>
    </location>
</feature>
<organism evidence="3 4">
    <name type="scientific">Triparma retinervis</name>
    <dbReference type="NCBI Taxonomy" id="2557542"/>
    <lineage>
        <taxon>Eukaryota</taxon>
        <taxon>Sar</taxon>
        <taxon>Stramenopiles</taxon>
        <taxon>Ochrophyta</taxon>
        <taxon>Bolidophyceae</taxon>
        <taxon>Parmales</taxon>
        <taxon>Triparmaceae</taxon>
        <taxon>Triparma</taxon>
    </lineage>
</organism>
<feature type="compositionally biased region" description="Polar residues" evidence="2">
    <location>
        <begin position="128"/>
        <end position="166"/>
    </location>
</feature>
<feature type="region of interest" description="Disordered" evidence="2">
    <location>
        <begin position="80"/>
        <end position="179"/>
    </location>
</feature>
<feature type="coiled-coil region" evidence="1">
    <location>
        <begin position="582"/>
        <end position="609"/>
    </location>
</feature>
<feature type="region of interest" description="Disordered" evidence="2">
    <location>
        <begin position="310"/>
        <end position="341"/>
    </location>
</feature>
<feature type="compositionally biased region" description="Basic and acidic residues" evidence="2">
    <location>
        <begin position="107"/>
        <end position="125"/>
    </location>
</feature>
<reference evidence="3" key="1">
    <citation type="submission" date="2022-07" db="EMBL/GenBank/DDBJ databases">
        <title>Genome analysis of Parmales, a sister group of diatoms, reveals the evolutionary specialization of diatoms from phago-mixotrophs to photoautotrophs.</title>
        <authorList>
            <person name="Ban H."/>
            <person name="Sato S."/>
            <person name="Yoshikawa S."/>
            <person name="Kazumasa Y."/>
            <person name="Nakamura Y."/>
            <person name="Ichinomiya M."/>
            <person name="Saitoh K."/>
            <person name="Sato N."/>
            <person name="Blanc-Mathieu R."/>
            <person name="Endo H."/>
            <person name="Kuwata A."/>
            <person name="Ogata H."/>
        </authorList>
    </citation>
    <scope>NUCLEOTIDE SEQUENCE</scope>
</reference>
<keyword evidence="4" id="KW-1185">Reference proteome</keyword>
<dbReference type="EMBL" id="BRXZ01002424">
    <property type="protein sequence ID" value="GMH61816.1"/>
    <property type="molecule type" value="Genomic_DNA"/>
</dbReference>
<comment type="caution">
    <text evidence="3">The sequence shown here is derived from an EMBL/GenBank/DDBJ whole genome shotgun (WGS) entry which is preliminary data.</text>
</comment>
<protein>
    <submittedName>
        <fullName evidence="3">Uncharacterized protein</fullName>
    </submittedName>
</protein>
<dbReference type="Proteomes" id="UP001165082">
    <property type="component" value="Unassembled WGS sequence"/>
</dbReference>
<accession>A0A9W7A0I8</accession>
<feature type="compositionally biased region" description="Polar residues" evidence="2">
    <location>
        <begin position="425"/>
        <end position="448"/>
    </location>
</feature>
<evidence type="ECO:0000313" key="4">
    <source>
        <dbReference type="Proteomes" id="UP001165082"/>
    </source>
</evidence>
<name>A0A9W7A0I8_9STRA</name>
<dbReference type="AlphaFoldDB" id="A0A9W7A0I8"/>
<keyword evidence="1" id="KW-0175">Coiled coil</keyword>
<feature type="compositionally biased region" description="Low complexity" evidence="2">
    <location>
        <begin position="449"/>
        <end position="463"/>
    </location>
</feature>
<gene>
    <name evidence="3" type="ORF">TrRE_jg12971</name>
</gene>
<evidence type="ECO:0000256" key="1">
    <source>
        <dbReference type="SAM" id="Coils"/>
    </source>
</evidence>
<evidence type="ECO:0000313" key="3">
    <source>
        <dbReference type="EMBL" id="GMH61816.1"/>
    </source>
</evidence>
<evidence type="ECO:0000256" key="2">
    <source>
        <dbReference type="SAM" id="MobiDB-lite"/>
    </source>
</evidence>
<dbReference type="OrthoDB" id="10529474at2759"/>
<sequence length="700" mass="76853">MWGYFQDNVKTARVSALIYCREDVGGEINVLDRLPSLDRSFNSVRSVMGRVNEIRGFVGLEVYEREEERRRIILRGIEEREGGGGGRNVGGDNKAGENNNGGGRKGSKGDAKTKDNENLKYDHKVNATGLNSGVGNNDGSDIATTSKIAHNQSSIKRSGKTPANNTSSSAASGPRKGRKLDPLSYTYIGPLARSALDINLALSQRQIKDSALAQRKGRVKKLERTWKIMQEGGDAADDEWGKGWEGVRDRRRRDREGYEKAVKEVRAALLLSRAVGRMLFGGGDTGGEGGMNSPMRTPMKTPNGGYTPIEGGGQQAEEKGGRVRGESFNSRGMNKSFKKPSEKKLKSISGIDSIMNNCDDLLNPGVLFSPVGKMTRTAAGKRWDDMEESREEILERARKRFGGVKKERSGGGKKAGGGLPMVGESNDSSTPPVAYLQSSTPQTPEGSVNDNNDNNDDNNNNNNTSQPPAMPSSVPSPTNPAEPASSSSSLPDARALLKKKAGKVWGDIKSVTRTHLGKKDDVGKLVRDTVRIVRDHDAPKYFASKSQAPVGRGFEFLSFDDVLGMKSTQKVEDRDERFKRTMEVYESKVRKEEERMKKEKARMDFTQQVLRGGRERRRTSVVEIKKILEEGGGVGRGERGEPDLDEMIEWQLLHVGICERIKDNMESLPNLNGVRGAGRYAKRQPPELIELGVGKSSCLY</sequence>
<proteinExistence type="predicted"/>
<feature type="compositionally biased region" description="Low complexity" evidence="2">
    <location>
        <begin position="475"/>
        <end position="491"/>
    </location>
</feature>